<dbReference type="EMBL" id="LAZR01008757">
    <property type="protein sequence ID" value="KKM76725.1"/>
    <property type="molecule type" value="Genomic_DNA"/>
</dbReference>
<sequence length="67" mass="8039">MRFGVVWQSKVNSQKMSKINIEIREIENGWVVEESYFGDETFLKRFVDAEKKVNKILQNFKKEIQNN</sequence>
<proteinExistence type="predicted"/>
<comment type="caution">
    <text evidence="1">The sequence shown here is derived from an EMBL/GenBank/DDBJ whole genome shotgun (WGS) entry which is preliminary data.</text>
</comment>
<name>A0A0F9MJ05_9ZZZZ</name>
<protein>
    <submittedName>
        <fullName evidence="1">Uncharacterized protein</fullName>
    </submittedName>
</protein>
<organism evidence="1">
    <name type="scientific">marine sediment metagenome</name>
    <dbReference type="NCBI Taxonomy" id="412755"/>
    <lineage>
        <taxon>unclassified sequences</taxon>
        <taxon>metagenomes</taxon>
        <taxon>ecological metagenomes</taxon>
    </lineage>
</organism>
<accession>A0A0F9MJ05</accession>
<reference evidence="1" key="1">
    <citation type="journal article" date="2015" name="Nature">
        <title>Complex archaea that bridge the gap between prokaryotes and eukaryotes.</title>
        <authorList>
            <person name="Spang A."/>
            <person name="Saw J.H."/>
            <person name="Jorgensen S.L."/>
            <person name="Zaremba-Niedzwiedzka K."/>
            <person name="Martijn J."/>
            <person name="Lind A.E."/>
            <person name="van Eijk R."/>
            <person name="Schleper C."/>
            <person name="Guy L."/>
            <person name="Ettema T.J."/>
        </authorList>
    </citation>
    <scope>NUCLEOTIDE SEQUENCE</scope>
</reference>
<evidence type="ECO:0000313" key="1">
    <source>
        <dbReference type="EMBL" id="KKM76725.1"/>
    </source>
</evidence>
<dbReference type="AlphaFoldDB" id="A0A0F9MJ05"/>
<gene>
    <name evidence="1" type="ORF">LCGC14_1377250</name>
</gene>